<keyword evidence="11" id="KW-0547">Nucleotide-binding</keyword>
<dbReference type="OrthoDB" id="9764616at2"/>
<dbReference type="PRINTS" id="PR00368">
    <property type="entry name" value="FADPNR"/>
</dbReference>
<dbReference type="InterPro" id="IPR012999">
    <property type="entry name" value="Pyr_OxRdtase_I_AS"/>
</dbReference>
<evidence type="ECO:0000256" key="11">
    <source>
        <dbReference type="PIRSR" id="PIRSR000350-3"/>
    </source>
</evidence>
<dbReference type="Pfam" id="PF07992">
    <property type="entry name" value="Pyr_redox_2"/>
    <property type="match status" value="1"/>
</dbReference>
<dbReference type="NCBIfam" id="NF004776">
    <property type="entry name" value="PRK06116.1"/>
    <property type="match status" value="1"/>
</dbReference>
<dbReference type="InterPro" id="IPR004099">
    <property type="entry name" value="Pyr_nucl-diS_OxRdtase_dimer"/>
</dbReference>
<dbReference type="GO" id="GO:0034599">
    <property type="term" value="P:cellular response to oxidative stress"/>
    <property type="evidence" value="ECO:0007669"/>
    <property type="project" value="TreeGrafter"/>
</dbReference>
<sequence length="458" mass="49764">MAEYDYDLITIGAGSGGVRATRLAGGSGRKVAIVESSRVGGTCVMRGCVPKKLLVYGAHFAEDFEDAKGYGWTIEGARHDWPTLIENKQKELERLEGIYNRILRDNNVELLRGRGTVVDAHTVAVDGKTYTAEKILIAVGGWPTMPDIPGIEHAITSNEALDLPELPKRVTIVGGGYIAVEFAGIFAALGAEVTQIIRKDMILRGFDHSMRAGLQEEMEKKGIKILAETTVRSIEKTESGAYNLRFAGGDEHETDLVMYATGRAPSTSGLGLEEAGVKLNDKGAVVVDDYNKTSVDSIYAIGDVTDRVNLTPVALNEGICFFETVFRDNPRKMDYENIASAVFSQPPIGSVGLTEEEARKRGRIKVFLSRFKPMKYTLSGRDERSVMKLLVDAETDRVVGAHMLGVDAPEIVQGIAIALKCGATKAQFDATVGIHPTAAEEFVTMRDPVPEPDAEHTE</sequence>
<dbReference type="PANTHER" id="PTHR42737:SF2">
    <property type="entry name" value="GLUTATHIONE REDUCTASE"/>
    <property type="match status" value="1"/>
</dbReference>
<comment type="subunit">
    <text evidence="2">Homodimer.</text>
</comment>
<dbReference type="AlphaFoldDB" id="K9HXG6"/>
<dbReference type="GO" id="GO:0045454">
    <property type="term" value="P:cell redox homeostasis"/>
    <property type="evidence" value="ECO:0007669"/>
    <property type="project" value="InterPro"/>
</dbReference>
<dbReference type="InterPro" id="IPR036188">
    <property type="entry name" value="FAD/NAD-bd_sf"/>
</dbReference>
<dbReference type="SUPFAM" id="SSF55424">
    <property type="entry name" value="FAD/NAD-linked reductases, dimerisation (C-terminal) domain"/>
    <property type="match status" value="1"/>
</dbReference>
<dbReference type="GO" id="GO:0005829">
    <property type="term" value="C:cytosol"/>
    <property type="evidence" value="ECO:0007669"/>
    <property type="project" value="TreeGrafter"/>
</dbReference>
<dbReference type="PRINTS" id="PR00411">
    <property type="entry name" value="PNDRDTASEI"/>
</dbReference>
<feature type="domain" description="FAD/NAD(P)-binding" evidence="16">
    <location>
        <begin position="6"/>
        <end position="318"/>
    </location>
</feature>
<protein>
    <recommendedName>
        <fullName evidence="14">Glutathione reductase</fullName>
        <shortName evidence="14">GRase</shortName>
        <ecNumber evidence="14">1.8.1.7</ecNumber>
    </recommendedName>
</protein>
<keyword evidence="5 14" id="KW-0521">NADP</keyword>
<dbReference type="EMBL" id="ANHY01000002">
    <property type="protein sequence ID" value="EKV32876.1"/>
    <property type="molecule type" value="Genomic_DNA"/>
</dbReference>
<organism evidence="17 18">
    <name type="scientific">Caenispirillum salinarum AK4</name>
    <dbReference type="NCBI Taxonomy" id="1238182"/>
    <lineage>
        <taxon>Bacteria</taxon>
        <taxon>Pseudomonadati</taxon>
        <taxon>Pseudomonadota</taxon>
        <taxon>Alphaproteobacteria</taxon>
        <taxon>Rhodospirillales</taxon>
        <taxon>Novispirillaceae</taxon>
        <taxon>Caenispirillum</taxon>
    </lineage>
</organism>
<feature type="active site" description="Proton acceptor" evidence="10">
    <location>
        <position position="435"/>
    </location>
</feature>
<dbReference type="FunFam" id="3.50.50.60:FF:000051">
    <property type="entry name" value="Glutathione reductase"/>
    <property type="match status" value="1"/>
</dbReference>
<evidence type="ECO:0000313" key="18">
    <source>
        <dbReference type="Proteomes" id="UP000009881"/>
    </source>
</evidence>
<feature type="domain" description="Pyridine nucleotide-disulphide oxidoreductase dimerisation" evidence="15">
    <location>
        <begin position="338"/>
        <end position="445"/>
    </location>
</feature>
<dbReference type="GO" id="GO:0050661">
    <property type="term" value="F:NADP binding"/>
    <property type="evidence" value="ECO:0007669"/>
    <property type="project" value="InterPro"/>
</dbReference>
<keyword evidence="7" id="KW-1015">Disulfide bond</keyword>
<dbReference type="EC" id="1.8.1.7" evidence="14"/>
<dbReference type="InterPro" id="IPR046952">
    <property type="entry name" value="GSHR/TRXR-like"/>
</dbReference>
<keyword evidence="6 13" id="KW-0560">Oxidoreductase</keyword>
<evidence type="ECO:0000256" key="1">
    <source>
        <dbReference type="ARBA" id="ARBA00007532"/>
    </source>
</evidence>
<evidence type="ECO:0000256" key="2">
    <source>
        <dbReference type="ARBA" id="ARBA00011738"/>
    </source>
</evidence>
<comment type="function">
    <text evidence="14">Catalyzes the reduction of glutathione disulfide (GSSG) to reduced glutathione (GSH).</text>
</comment>
<dbReference type="InterPro" id="IPR016156">
    <property type="entry name" value="FAD/NAD-linked_Rdtase_dimer_sf"/>
</dbReference>
<dbReference type="GO" id="GO:0050660">
    <property type="term" value="F:flavin adenine dinucleotide binding"/>
    <property type="evidence" value="ECO:0007669"/>
    <property type="project" value="InterPro"/>
</dbReference>
<dbReference type="eggNOG" id="COG1249">
    <property type="taxonomic scope" value="Bacteria"/>
</dbReference>
<gene>
    <name evidence="17" type="ORF">C882_1714</name>
</gene>
<dbReference type="PROSITE" id="PS00076">
    <property type="entry name" value="PYRIDINE_REDOX_1"/>
    <property type="match status" value="1"/>
</dbReference>
<keyword evidence="4 11" id="KW-0274">FAD</keyword>
<dbReference type="PANTHER" id="PTHR42737">
    <property type="entry name" value="GLUTATHIONE REDUCTASE"/>
    <property type="match status" value="1"/>
</dbReference>
<evidence type="ECO:0000256" key="10">
    <source>
        <dbReference type="PIRSR" id="PIRSR000350-2"/>
    </source>
</evidence>
<evidence type="ECO:0000256" key="6">
    <source>
        <dbReference type="ARBA" id="ARBA00023002"/>
    </source>
</evidence>
<name>K9HXG6_9PROT</name>
<dbReference type="GO" id="GO:0004362">
    <property type="term" value="F:glutathione-disulfide reductase (NADPH) activity"/>
    <property type="evidence" value="ECO:0007669"/>
    <property type="project" value="UniProtKB-EC"/>
</dbReference>
<dbReference type="Gene3D" id="3.50.50.60">
    <property type="entry name" value="FAD/NAD(P)-binding domain"/>
    <property type="match status" value="2"/>
</dbReference>
<dbReference type="PIRSF" id="PIRSF000350">
    <property type="entry name" value="Mercury_reductase_MerA"/>
    <property type="match status" value="1"/>
</dbReference>
<evidence type="ECO:0000256" key="3">
    <source>
        <dbReference type="ARBA" id="ARBA00022630"/>
    </source>
</evidence>
<dbReference type="NCBIfam" id="TIGR01424">
    <property type="entry name" value="gluta_reduc_2"/>
    <property type="match status" value="1"/>
</dbReference>
<evidence type="ECO:0000313" key="17">
    <source>
        <dbReference type="EMBL" id="EKV32876.1"/>
    </source>
</evidence>
<evidence type="ECO:0000259" key="15">
    <source>
        <dbReference type="Pfam" id="PF02852"/>
    </source>
</evidence>
<dbReference type="InterPro" id="IPR006324">
    <property type="entry name" value="GSHR"/>
</dbReference>
<evidence type="ECO:0000256" key="7">
    <source>
        <dbReference type="ARBA" id="ARBA00023157"/>
    </source>
</evidence>
<dbReference type="SUPFAM" id="SSF51905">
    <property type="entry name" value="FAD/NAD(P)-binding domain"/>
    <property type="match status" value="1"/>
</dbReference>
<feature type="binding site" evidence="11">
    <location>
        <begin position="174"/>
        <end position="181"/>
    </location>
    <ligand>
        <name>NAD(+)</name>
        <dbReference type="ChEBI" id="CHEBI:57540"/>
    </ligand>
</feature>
<comment type="cofactor">
    <cofactor evidence="11">
        <name>FAD</name>
        <dbReference type="ChEBI" id="CHEBI:57692"/>
    </cofactor>
    <text evidence="11">Binds 1 FAD per subunit.</text>
</comment>
<keyword evidence="8 13" id="KW-0676">Redox-active center</keyword>
<dbReference type="InterPro" id="IPR023753">
    <property type="entry name" value="FAD/NAD-binding_dom"/>
</dbReference>
<dbReference type="Proteomes" id="UP000009881">
    <property type="component" value="Unassembled WGS sequence"/>
</dbReference>
<dbReference type="STRING" id="1238182.C882_1714"/>
<comment type="similarity">
    <text evidence="1 13">Belongs to the class-I pyridine nucleotide-disulfide oxidoreductase family.</text>
</comment>
<dbReference type="RefSeq" id="WP_009538703.1">
    <property type="nucleotide sequence ID" value="NZ_ANHY01000002.1"/>
</dbReference>
<evidence type="ECO:0000256" key="4">
    <source>
        <dbReference type="ARBA" id="ARBA00022827"/>
    </source>
</evidence>
<dbReference type="Gene3D" id="3.30.390.30">
    <property type="match status" value="1"/>
</dbReference>
<feature type="binding site" evidence="11">
    <location>
        <position position="262"/>
    </location>
    <ligand>
        <name>NAD(+)</name>
        <dbReference type="ChEBI" id="CHEBI:57540"/>
    </ligand>
</feature>
<reference evidence="17 18" key="1">
    <citation type="journal article" date="2013" name="Genome Announc.">
        <title>Draft Genome Sequence of an Alphaproteobacterium, Caenispirillum salinarum AK4(T), Isolated from a Solar Saltern.</title>
        <authorList>
            <person name="Khatri I."/>
            <person name="Singh A."/>
            <person name="Korpole S."/>
            <person name="Pinnaka A.K."/>
            <person name="Subramanian S."/>
        </authorList>
    </citation>
    <scope>NUCLEOTIDE SEQUENCE [LARGE SCALE GENOMIC DNA]</scope>
    <source>
        <strain evidence="17 18">AK4</strain>
    </source>
</reference>
<evidence type="ECO:0000256" key="12">
    <source>
        <dbReference type="PIRSR" id="PIRSR000350-4"/>
    </source>
</evidence>
<evidence type="ECO:0000256" key="13">
    <source>
        <dbReference type="RuleBase" id="RU003691"/>
    </source>
</evidence>
<evidence type="ECO:0000256" key="5">
    <source>
        <dbReference type="ARBA" id="ARBA00022857"/>
    </source>
</evidence>
<evidence type="ECO:0000256" key="9">
    <source>
        <dbReference type="ARBA" id="ARBA00049142"/>
    </source>
</evidence>
<comment type="caution">
    <text evidence="17">The sequence shown here is derived from an EMBL/GenBank/DDBJ whole genome shotgun (WGS) entry which is preliminary data.</text>
</comment>
<dbReference type="InterPro" id="IPR001100">
    <property type="entry name" value="Pyr_nuc-diS_OxRdtase"/>
</dbReference>
<evidence type="ECO:0000256" key="8">
    <source>
        <dbReference type="ARBA" id="ARBA00023284"/>
    </source>
</evidence>
<keyword evidence="18" id="KW-1185">Reference proteome</keyword>
<evidence type="ECO:0000256" key="14">
    <source>
        <dbReference type="RuleBase" id="RU365040"/>
    </source>
</evidence>
<feature type="binding site" evidence="11">
    <location>
        <position position="52"/>
    </location>
    <ligand>
        <name>FAD</name>
        <dbReference type="ChEBI" id="CHEBI:57692"/>
    </ligand>
</feature>
<dbReference type="Pfam" id="PF02852">
    <property type="entry name" value="Pyr_redox_dim"/>
    <property type="match status" value="1"/>
</dbReference>
<proteinExistence type="inferred from homology"/>
<feature type="binding site" evidence="11">
    <location>
        <position position="115"/>
    </location>
    <ligand>
        <name>FAD</name>
        <dbReference type="ChEBI" id="CHEBI:57692"/>
    </ligand>
</feature>
<dbReference type="GO" id="GO:0006749">
    <property type="term" value="P:glutathione metabolic process"/>
    <property type="evidence" value="ECO:0007669"/>
    <property type="project" value="InterPro"/>
</dbReference>
<dbReference type="PATRIC" id="fig|1238182.3.peg.252"/>
<accession>K9HXG6</accession>
<feature type="binding site" evidence="11">
    <location>
        <position position="303"/>
    </location>
    <ligand>
        <name>FAD</name>
        <dbReference type="ChEBI" id="CHEBI:57692"/>
    </ligand>
</feature>
<comment type="catalytic activity">
    <reaction evidence="9 14">
        <text>2 glutathione + NADP(+) = glutathione disulfide + NADPH + H(+)</text>
        <dbReference type="Rhea" id="RHEA:11740"/>
        <dbReference type="ChEBI" id="CHEBI:15378"/>
        <dbReference type="ChEBI" id="CHEBI:57783"/>
        <dbReference type="ChEBI" id="CHEBI:57925"/>
        <dbReference type="ChEBI" id="CHEBI:58297"/>
        <dbReference type="ChEBI" id="CHEBI:58349"/>
        <dbReference type="EC" id="1.8.1.7"/>
    </reaction>
</comment>
<feature type="disulfide bond" description="Redox-active" evidence="12">
    <location>
        <begin position="43"/>
        <end position="48"/>
    </location>
</feature>
<keyword evidence="3 13" id="KW-0285">Flavoprotein</keyword>
<evidence type="ECO:0000259" key="16">
    <source>
        <dbReference type="Pfam" id="PF07992"/>
    </source>
</evidence>
<keyword evidence="11" id="KW-0520">NAD</keyword>